<proteinExistence type="inferred from homology"/>
<dbReference type="GO" id="GO:0006364">
    <property type="term" value="P:rRNA processing"/>
    <property type="evidence" value="ECO:0007669"/>
    <property type="project" value="TreeGrafter"/>
</dbReference>
<dbReference type="Proteomes" id="UP000264820">
    <property type="component" value="Unplaced"/>
</dbReference>
<dbReference type="GO" id="GO:1990904">
    <property type="term" value="C:ribonucleoprotein complex"/>
    <property type="evidence" value="ECO:0007669"/>
    <property type="project" value="TreeGrafter"/>
</dbReference>
<dbReference type="AlphaFoldDB" id="A0A3Q3D2A5"/>
<dbReference type="Pfam" id="PF18201">
    <property type="entry name" value="PIH1_CS"/>
    <property type="match status" value="1"/>
</dbReference>
<dbReference type="InterPro" id="IPR050734">
    <property type="entry name" value="PIH1/Kintoun_subfamily"/>
</dbReference>
<evidence type="ECO:0000313" key="5">
    <source>
        <dbReference type="Ensembl" id="ENSHCOP00000000699.1"/>
    </source>
</evidence>
<sequence length="319" mass="35917">MSSGGGPGNVVQQVNQLWSMLEDLCQNDPEAYRSFMEKQLKSGMDYNAPPRLDSCIRTDMMDPHGGSLYINICSWKRVPASQDSNKPIPVYAGSLETHKDEGESAYTVLDIAFNPEVLEDCKKDKAGMDQVYMLAISFAQQQHGLMLSQQYNVVSLCPKNGPEDLRRRLGFQQQQVISQHLFTASQSPDSLLEQINSLRLAKDDTGPPVEIVCQPAVRKKGLIEVISSTTFEQPEKPEYRLEVKTLDEGFPCKLELTVELPKISSMSEWQLKMSKDDAMLEVEDIYYLLVDFPSAVNENSAVAIFNKRRRRLTVTADIL</sequence>
<dbReference type="Pfam" id="PF08190">
    <property type="entry name" value="PIH1"/>
    <property type="match status" value="1"/>
</dbReference>
<reference evidence="5" key="1">
    <citation type="submission" date="2025-08" db="UniProtKB">
        <authorList>
            <consortium name="Ensembl"/>
        </authorList>
    </citation>
    <scope>IDENTIFICATION</scope>
</reference>
<dbReference type="PANTHER" id="PTHR22997:SF6">
    <property type="entry name" value="PIH1 DOMAIN-CONTAINING PROTEIN 2"/>
    <property type="match status" value="1"/>
</dbReference>
<name>A0A3Q3D2A5_HIPCM</name>
<protein>
    <recommendedName>
        <fullName evidence="2">PIH1 domain-containing protein 2</fullName>
    </recommendedName>
</protein>
<dbReference type="OMA" id="SCLCTEI"/>
<evidence type="ECO:0000259" key="3">
    <source>
        <dbReference type="Pfam" id="PF08190"/>
    </source>
</evidence>
<dbReference type="InterPro" id="IPR012981">
    <property type="entry name" value="PIH1_N"/>
</dbReference>
<evidence type="ECO:0000313" key="6">
    <source>
        <dbReference type="Proteomes" id="UP000264820"/>
    </source>
</evidence>
<organism evidence="5 6">
    <name type="scientific">Hippocampus comes</name>
    <name type="common">Tiger tail seahorse</name>
    <dbReference type="NCBI Taxonomy" id="109280"/>
    <lineage>
        <taxon>Eukaryota</taxon>
        <taxon>Metazoa</taxon>
        <taxon>Chordata</taxon>
        <taxon>Craniata</taxon>
        <taxon>Vertebrata</taxon>
        <taxon>Euteleostomi</taxon>
        <taxon>Actinopterygii</taxon>
        <taxon>Neopterygii</taxon>
        <taxon>Teleostei</taxon>
        <taxon>Neoteleostei</taxon>
        <taxon>Acanthomorphata</taxon>
        <taxon>Syngnathiaria</taxon>
        <taxon>Syngnathiformes</taxon>
        <taxon>Syngnathoidei</taxon>
        <taxon>Syngnathidae</taxon>
        <taxon>Hippocampus</taxon>
    </lineage>
</organism>
<dbReference type="InterPro" id="IPR041442">
    <property type="entry name" value="PIH1D1/2/3_CS-like"/>
</dbReference>
<feature type="domain" description="PIH1D1/2/3 CS-like" evidence="4">
    <location>
        <begin position="238"/>
        <end position="318"/>
    </location>
</feature>
<dbReference type="STRING" id="109280.ENSHCOP00000000699"/>
<dbReference type="Ensembl" id="ENSHCOT00000013344.1">
    <property type="protein sequence ID" value="ENSHCOP00000000699.1"/>
    <property type="gene ID" value="ENSHCOG00000001568.1"/>
</dbReference>
<evidence type="ECO:0000259" key="4">
    <source>
        <dbReference type="Pfam" id="PF18201"/>
    </source>
</evidence>
<evidence type="ECO:0000256" key="1">
    <source>
        <dbReference type="ARBA" id="ARBA00008511"/>
    </source>
</evidence>
<keyword evidence="6" id="KW-1185">Reference proteome</keyword>
<dbReference type="GO" id="GO:0097255">
    <property type="term" value="C:R2TP complex"/>
    <property type="evidence" value="ECO:0007669"/>
    <property type="project" value="TreeGrafter"/>
</dbReference>
<dbReference type="PANTHER" id="PTHR22997">
    <property type="entry name" value="PIH1 DOMAIN-CONTAINING PROTEIN 1"/>
    <property type="match status" value="1"/>
</dbReference>
<dbReference type="GO" id="GO:0000492">
    <property type="term" value="P:box C/D snoRNP assembly"/>
    <property type="evidence" value="ECO:0007669"/>
    <property type="project" value="TreeGrafter"/>
</dbReference>
<dbReference type="GeneTree" id="ENSGT00510000048581"/>
<accession>A0A3Q3D2A5</accession>
<feature type="domain" description="PIH1 N-terminal" evidence="3">
    <location>
        <begin position="50"/>
        <end position="152"/>
    </location>
</feature>
<dbReference type="GO" id="GO:0005737">
    <property type="term" value="C:cytoplasm"/>
    <property type="evidence" value="ECO:0007669"/>
    <property type="project" value="TreeGrafter"/>
</dbReference>
<comment type="similarity">
    <text evidence="1">Belongs to the PIH1 family.</text>
</comment>
<evidence type="ECO:0000256" key="2">
    <source>
        <dbReference type="ARBA" id="ARBA00040541"/>
    </source>
</evidence>
<reference evidence="5" key="2">
    <citation type="submission" date="2025-09" db="UniProtKB">
        <authorList>
            <consortium name="Ensembl"/>
        </authorList>
    </citation>
    <scope>IDENTIFICATION</scope>
</reference>